<sequence length="93" mass="10246">MSSLINSCFFWINNFLSQRFCATRFGDSVSNFKQSEIGLPQGTVISPLLFNIFIDDLPGVLTSDGLTNVTLLRKILLVGAVHLQKNSPSKILS</sequence>
<name>A0A8X6FR27_TRICU</name>
<evidence type="ECO:0000313" key="3">
    <source>
        <dbReference type="Proteomes" id="UP000887116"/>
    </source>
</evidence>
<proteinExistence type="predicted"/>
<dbReference type="OrthoDB" id="6766831at2759"/>
<organism evidence="2 3">
    <name type="scientific">Trichonephila clavata</name>
    <name type="common">Joro spider</name>
    <name type="synonym">Nephila clavata</name>
    <dbReference type="NCBI Taxonomy" id="2740835"/>
    <lineage>
        <taxon>Eukaryota</taxon>
        <taxon>Metazoa</taxon>
        <taxon>Ecdysozoa</taxon>
        <taxon>Arthropoda</taxon>
        <taxon>Chelicerata</taxon>
        <taxon>Arachnida</taxon>
        <taxon>Araneae</taxon>
        <taxon>Araneomorphae</taxon>
        <taxon>Entelegynae</taxon>
        <taxon>Araneoidea</taxon>
        <taxon>Nephilidae</taxon>
        <taxon>Trichonephila</taxon>
    </lineage>
</organism>
<dbReference type="Proteomes" id="UP000887116">
    <property type="component" value="Unassembled WGS sequence"/>
</dbReference>
<keyword evidence="3" id="KW-1185">Reference proteome</keyword>
<dbReference type="GO" id="GO:0003964">
    <property type="term" value="F:RNA-directed DNA polymerase activity"/>
    <property type="evidence" value="ECO:0007669"/>
    <property type="project" value="UniProtKB-KW"/>
</dbReference>
<comment type="caution">
    <text evidence="2">The sequence shown here is derived from an EMBL/GenBank/DDBJ whole genome shotgun (WGS) entry which is preliminary data.</text>
</comment>
<accession>A0A8X6FR27</accession>
<evidence type="ECO:0000313" key="2">
    <source>
        <dbReference type="EMBL" id="GFQ86678.1"/>
    </source>
</evidence>
<keyword evidence="2" id="KW-0808">Transferase</keyword>
<dbReference type="AlphaFoldDB" id="A0A8X6FR27"/>
<keyword evidence="2" id="KW-0695">RNA-directed DNA polymerase</keyword>
<keyword evidence="2" id="KW-0548">Nucleotidyltransferase</keyword>
<dbReference type="InterPro" id="IPR000477">
    <property type="entry name" value="RT_dom"/>
</dbReference>
<dbReference type="EMBL" id="BMAO01033049">
    <property type="protein sequence ID" value="GFQ86678.1"/>
    <property type="molecule type" value="Genomic_DNA"/>
</dbReference>
<feature type="domain" description="Reverse transcriptase" evidence="1">
    <location>
        <begin position="1"/>
        <end position="93"/>
    </location>
</feature>
<reference evidence="2" key="1">
    <citation type="submission" date="2020-07" db="EMBL/GenBank/DDBJ databases">
        <title>Multicomponent nature underlies the extraordinary mechanical properties of spider dragline silk.</title>
        <authorList>
            <person name="Kono N."/>
            <person name="Nakamura H."/>
            <person name="Mori M."/>
            <person name="Yoshida Y."/>
            <person name="Ohtoshi R."/>
            <person name="Malay A.D."/>
            <person name="Moran D.A.P."/>
            <person name="Tomita M."/>
            <person name="Numata K."/>
            <person name="Arakawa K."/>
        </authorList>
    </citation>
    <scope>NUCLEOTIDE SEQUENCE</scope>
</reference>
<protein>
    <submittedName>
        <fullName evidence="2">Putative RNA-directed DNA polymerase from transposon X-element</fullName>
    </submittedName>
</protein>
<dbReference type="PROSITE" id="PS50878">
    <property type="entry name" value="RT_POL"/>
    <property type="match status" value="1"/>
</dbReference>
<evidence type="ECO:0000259" key="1">
    <source>
        <dbReference type="PROSITE" id="PS50878"/>
    </source>
</evidence>
<gene>
    <name evidence="2" type="primary">X975_11037</name>
    <name evidence="2" type="ORF">TNCT_388251</name>
</gene>